<reference evidence="2 3" key="1">
    <citation type="journal article" date="2023" name="J. Hered.">
        <title>Chromosome-level genome of the wood stork (Mycteria americana) provides insight into avian chromosome evolution.</title>
        <authorList>
            <person name="Flamio R. Jr."/>
            <person name="Ramstad K.M."/>
        </authorList>
    </citation>
    <scope>NUCLEOTIDE SEQUENCE [LARGE SCALE GENOMIC DNA]</scope>
    <source>
        <strain evidence="2">JAX WOST 10</strain>
    </source>
</reference>
<sequence>MEDLMLEQILSPIPPGGSERAAGEGTKAALQPPSVPRGRLSGRHCLGLPAPSWRHSQSWSSDRLGNGHLATGRLGNPAQPRSGQGQPSPALHKQGSANNTCKKKDITDSSKWVIFTFPGPLLRHYWFLCKPCGEPGFPRGAAILAAGLSRALRCVGLGFQHKKACNVTQSLPVSLEELDPSYVFVYYGTTWSGSASFLTPEQRDGELGAAGWRLNHFPGQPVPMLDNPLGEEKFPNIQSKPPLEQLEAISSCPIACYLGEETDPHLSTTSFQGTMGVSQPGTRLPALGWMGTHLGESCLGPEYRPARRLPSRAAPQQQEVVPGSGQEFPVANRPQA</sequence>
<gene>
    <name evidence="2" type="ORF">QYF61_012480</name>
</gene>
<feature type="region of interest" description="Disordered" evidence="1">
    <location>
        <begin position="302"/>
        <end position="336"/>
    </location>
</feature>
<name>A0AAN7NS46_MYCAM</name>
<dbReference type="AlphaFoldDB" id="A0AAN7NS46"/>
<organism evidence="2 3">
    <name type="scientific">Mycteria americana</name>
    <name type="common">Wood stork</name>
    <dbReference type="NCBI Taxonomy" id="33587"/>
    <lineage>
        <taxon>Eukaryota</taxon>
        <taxon>Metazoa</taxon>
        <taxon>Chordata</taxon>
        <taxon>Craniata</taxon>
        <taxon>Vertebrata</taxon>
        <taxon>Euteleostomi</taxon>
        <taxon>Archelosauria</taxon>
        <taxon>Archosauria</taxon>
        <taxon>Dinosauria</taxon>
        <taxon>Saurischia</taxon>
        <taxon>Theropoda</taxon>
        <taxon>Coelurosauria</taxon>
        <taxon>Aves</taxon>
        <taxon>Neognathae</taxon>
        <taxon>Neoaves</taxon>
        <taxon>Aequornithes</taxon>
        <taxon>Ciconiiformes</taxon>
        <taxon>Ciconiidae</taxon>
        <taxon>Mycteria</taxon>
    </lineage>
</organism>
<keyword evidence="3" id="KW-1185">Reference proteome</keyword>
<dbReference type="EMBL" id="JAUNZN010000001">
    <property type="protein sequence ID" value="KAK4830637.1"/>
    <property type="molecule type" value="Genomic_DNA"/>
</dbReference>
<protein>
    <submittedName>
        <fullName evidence="2">Uncharacterized protein</fullName>
    </submittedName>
</protein>
<proteinExistence type="predicted"/>
<feature type="compositionally biased region" description="Polar residues" evidence="1">
    <location>
        <begin position="54"/>
        <end position="63"/>
    </location>
</feature>
<comment type="caution">
    <text evidence="2">The sequence shown here is derived from an EMBL/GenBank/DDBJ whole genome shotgun (WGS) entry which is preliminary data.</text>
</comment>
<dbReference type="Proteomes" id="UP001333110">
    <property type="component" value="Unassembled WGS sequence"/>
</dbReference>
<accession>A0AAN7NS46</accession>
<evidence type="ECO:0000256" key="1">
    <source>
        <dbReference type="SAM" id="MobiDB-lite"/>
    </source>
</evidence>
<evidence type="ECO:0000313" key="3">
    <source>
        <dbReference type="Proteomes" id="UP001333110"/>
    </source>
</evidence>
<feature type="region of interest" description="Disordered" evidence="1">
    <location>
        <begin position="1"/>
        <end position="103"/>
    </location>
</feature>
<evidence type="ECO:0000313" key="2">
    <source>
        <dbReference type="EMBL" id="KAK4830637.1"/>
    </source>
</evidence>